<dbReference type="EMBL" id="SRLB01000059">
    <property type="protein sequence ID" value="TGD92630.1"/>
    <property type="molecule type" value="Genomic_DNA"/>
</dbReference>
<reference evidence="2 3" key="1">
    <citation type="submission" date="2019-04" db="EMBL/GenBank/DDBJ databases">
        <authorList>
            <person name="Feng G."/>
            <person name="Zhu H."/>
        </authorList>
    </citation>
    <scope>NUCLEOTIDE SEQUENCE [LARGE SCALE GENOMIC DNA]</scope>
    <source>
        <strain evidence="2 3">6HR-1</strain>
    </source>
</reference>
<comment type="caution">
    <text evidence="2">The sequence shown here is derived from an EMBL/GenBank/DDBJ whole genome shotgun (WGS) entry which is preliminary data.</text>
</comment>
<dbReference type="GO" id="GO:0003677">
    <property type="term" value="F:DNA binding"/>
    <property type="evidence" value="ECO:0007669"/>
    <property type="project" value="UniProtKB-KW"/>
</dbReference>
<evidence type="ECO:0000313" key="3">
    <source>
        <dbReference type="Proteomes" id="UP000297535"/>
    </source>
</evidence>
<feature type="region of interest" description="Disordered" evidence="1">
    <location>
        <begin position="1"/>
        <end position="31"/>
    </location>
</feature>
<sequence>MPANALGVTERPVYSERTERTSAGAERDKAKYKQNNSPLKVLLTIEEFMMNYGFGRTTTYEFLNSGRLEAIKLGRSTRIKRESADALVASLPAYRVTRAA</sequence>
<proteinExistence type="predicted"/>
<feature type="compositionally biased region" description="Basic and acidic residues" evidence="1">
    <location>
        <begin position="13"/>
        <end position="31"/>
    </location>
</feature>
<keyword evidence="2" id="KW-0238">DNA-binding</keyword>
<dbReference type="Proteomes" id="UP000297535">
    <property type="component" value="Unassembled WGS sequence"/>
</dbReference>
<gene>
    <name evidence="2" type="ORF">EU555_34410</name>
</gene>
<evidence type="ECO:0000256" key="1">
    <source>
        <dbReference type="SAM" id="MobiDB-lite"/>
    </source>
</evidence>
<name>A0A4Z0NDC1_9HYPH</name>
<organism evidence="2 3">
    <name type="scientific">Methylobacterium nonmethylotrophicum</name>
    <dbReference type="NCBI Taxonomy" id="1141884"/>
    <lineage>
        <taxon>Bacteria</taxon>
        <taxon>Pseudomonadati</taxon>
        <taxon>Pseudomonadota</taxon>
        <taxon>Alphaproteobacteria</taxon>
        <taxon>Hyphomicrobiales</taxon>
        <taxon>Methylobacteriaceae</taxon>
        <taxon>Methylobacterium</taxon>
    </lineage>
</organism>
<dbReference type="AlphaFoldDB" id="A0A4Z0NDC1"/>
<protein>
    <submittedName>
        <fullName evidence="2">DNA-binding protein</fullName>
    </submittedName>
</protein>
<evidence type="ECO:0000313" key="2">
    <source>
        <dbReference type="EMBL" id="TGD92630.1"/>
    </source>
</evidence>
<accession>A0A4Z0NDC1</accession>
<dbReference type="OrthoDB" id="7226381at2"/>
<keyword evidence="3" id="KW-1185">Reference proteome</keyword>